<organism evidence="1 2">
    <name type="scientific">Halorhodospira halophila (strain DSM 244 / SL1)</name>
    <name type="common">Ectothiorhodospira halophila (strain DSM 244 / SL1)</name>
    <dbReference type="NCBI Taxonomy" id="349124"/>
    <lineage>
        <taxon>Bacteria</taxon>
        <taxon>Pseudomonadati</taxon>
        <taxon>Pseudomonadota</taxon>
        <taxon>Gammaproteobacteria</taxon>
        <taxon>Chromatiales</taxon>
        <taxon>Ectothiorhodospiraceae</taxon>
        <taxon>Halorhodospira</taxon>
    </lineage>
</organism>
<proteinExistence type="predicted"/>
<evidence type="ECO:0000313" key="1">
    <source>
        <dbReference type="EMBL" id="ABM61114.1"/>
    </source>
</evidence>
<keyword evidence="2" id="KW-1185">Reference proteome</keyword>
<gene>
    <name evidence="1" type="ordered locus">Hhal_0320</name>
</gene>
<dbReference type="HOGENOM" id="CLU_2450500_0_0_6"/>
<dbReference type="EMBL" id="CP000544">
    <property type="protein sequence ID" value="ABM61114.1"/>
    <property type="molecule type" value="Genomic_DNA"/>
</dbReference>
<dbReference type="KEGG" id="hha:Hhal_0320"/>
<reference evidence="1 2" key="2">
    <citation type="journal article" date="2013" name="Stand. Genomic Sci.">
        <title>Complete genome sequence of Halorhodospira halophila SL1.</title>
        <authorList>
            <person name="Challacombe J.F."/>
            <person name="Majid S."/>
            <person name="Deole R."/>
            <person name="Brettin T.S."/>
            <person name="Bruce D."/>
            <person name="Delano S.F."/>
            <person name="Detter J.C."/>
            <person name="Gleasner C.D."/>
            <person name="Han C.S."/>
            <person name="Misra M."/>
            <person name="Reitenga K.G."/>
            <person name="Mikhailova N."/>
            <person name="Woyke T."/>
            <person name="Pitluck S."/>
            <person name="Nolan M."/>
            <person name="Land M.L."/>
            <person name="Saunders E."/>
            <person name="Tapia R."/>
            <person name="Lapidus A."/>
            <person name="Ivanova N."/>
            <person name="Hoff W.D."/>
        </authorList>
    </citation>
    <scope>NUCLEOTIDE SEQUENCE [LARGE SCALE GENOMIC DNA]</scope>
    <source>
        <strain evidence="2">DSM 244 / SL1</strain>
    </source>
</reference>
<dbReference type="STRING" id="349124.Hhal_0320"/>
<dbReference type="AlphaFoldDB" id="A1WTV2"/>
<evidence type="ECO:0000313" key="2">
    <source>
        <dbReference type="Proteomes" id="UP000000647"/>
    </source>
</evidence>
<sequence>MRGCGIHTLRCHAHRACIAPSRSKAILKASLILSFKDRNRNIHAVLTAVRTDVYHDFIVRQAEKYEIIDFIVKMGSGFDGFFHDSLLLA</sequence>
<protein>
    <submittedName>
        <fullName evidence="1">Uncharacterized protein</fullName>
    </submittedName>
</protein>
<reference evidence="2" key="1">
    <citation type="submission" date="2006-12" db="EMBL/GenBank/DDBJ databases">
        <title>Complete sequence of Halorhodospira halophila SL1.</title>
        <authorList>
            <consortium name="US DOE Joint Genome Institute"/>
            <person name="Copeland A."/>
            <person name="Lucas S."/>
            <person name="Lapidus A."/>
            <person name="Barry K."/>
            <person name="Detter J.C."/>
            <person name="Glavina del Rio T."/>
            <person name="Hammon N."/>
            <person name="Israni S."/>
            <person name="Dalin E."/>
            <person name="Tice H."/>
            <person name="Pitluck S."/>
            <person name="Saunders E."/>
            <person name="Brettin T."/>
            <person name="Bruce D."/>
            <person name="Han C."/>
            <person name="Tapia R."/>
            <person name="Schmutz J."/>
            <person name="Larimer F."/>
            <person name="Land M."/>
            <person name="Hauser L."/>
            <person name="Kyrpides N."/>
            <person name="Mikhailova N."/>
            <person name="Hoff W."/>
            <person name="Richardson P."/>
        </authorList>
    </citation>
    <scope>NUCLEOTIDE SEQUENCE [LARGE SCALE GENOMIC DNA]</scope>
    <source>
        <strain evidence="2">DSM 244 / SL1</strain>
    </source>
</reference>
<accession>A1WTV2</accession>
<name>A1WTV2_HALHL</name>
<dbReference type="Proteomes" id="UP000000647">
    <property type="component" value="Chromosome"/>
</dbReference>